<dbReference type="AlphaFoldDB" id="A0AAV4VI67"/>
<evidence type="ECO:0000256" key="5">
    <source>
        <dbReference type="ARBA" id="ARBA00022833"/>
    </source>
</evidence>
<dbReference type="GO" id="GO:0010468">
    <property type="term" value="P:regulation of gene expression"/>
    <property type="evidence" value="ECO:0007669"/>
    <property type="project" value="TreeGrafter"/>
</dbReference>
<dbReference type="PROSITE" id="PS00028">
    <property type="entry name" value="ZINC_FINGER_C2H2_1"/>
    <property type="match status" value="1"/>
</dbReference>
<dbReference type="PROSITE" id="PS50157">
    <property type="entry name" value="ZINC_FINGER_C2H2_2"/>
    <property type="match status" value="2"/>
</dbReference>
<feature type="domain" description="C2H2-type" evidence="8">
    <location>
        <begin position="78"/>
        <end position="103"/>
    </location>
</feature>
<dbReference type="SUPFAM" id="SSF57667">
    <property type="entry name" value="beta-beta-alpha zinc fingers"/>
    <property type="match status" value="1"/>
</dbReference>
<gene>
    <name evidence="9" type="ORF">CDAR_220191</name>
</gene>
<dbReference type="SMART" id="SM00355">
    <property type="entry name" value="ZnF_C2H2"/>
    <property type="match status" value="2"/>
</dbReference>
<comment type="caution">
    <text evidence="9">The sequence shown here is derived from an EMBL/GenBank/DDBJ whole genome shotgun (WGS) entry which is preliminary data.</text>
</comment>
<feature type="domain" description="C2H2-type" evidence="8">
    <location>
        <begin position="50"/>
        <end position="77"/>
    </location>
</feature>
<dbReference type="InterPro" id="IPR036236">
    <property type="entry name" value="Znf_C2H2_sf"/>
</dbReference>
<protein>
    <recommendedName>
        <fullName evidence="8">C2H2-type domain-containing protein</fullName>
    </recommendedName>
</protein>
<dbReference type="GO" id="GO:0005634">
    <property type="term" value="C:nucleus"/>
    <property type="evidence" value="ECO:0007669"/>
    <property type="project" value="UniProtKB-SubCell"/>
</dbReference>
<name>A0AAV4VI67_9ARAC</name>
<accession>A0AAV4VI67</accession>
<evidence type="ECO:0000313" key="10">
    <source>
        <dbReference type="Proteomes" id="UP001054837"/>
    </source>
</evidence>
<dbReference type="PANTHER" id="PTHR16515">
    <property type="entry name" value="PR DOMAIN ZINC FINGER PROTEIN"/>
    <property type="match status" value="1"/>
</dbReference>
<sequence length="103" mass="11887">MSICSLAFQKNQMLKKNIPICYAALESCNDSITDNCTTAAKSKYFSPKVFGCLRCSYTTSRMDNLRRHELVHTGDRPFKCIFCSRSFTQRTHLKKHIRTHCNS</sequence>
<keyword evidence="5" id="KW-0862">Zinc</keyword>
<dbReference type="GO" id="GO:0008270">
    <property type="term" value="F:zinc ion binding"/>
    <property type="evidence" value="ECO:0007669"/>
    <property type="project" value="UniProtKB-KW"/>
</dbReference>
<keyword evidence="6" id="KW-0539">Nucleus</keyword>
<dbReference type="FunFam" id="3.30.160.60:FF:000733">
    <property type="entry name" value="Zinc finger protein 236 variant"/>
    <property type="match status" value="1"/>
</dbReference>
<evidence type="ECO:0000256" key="2">
    <source>
        <dbReference type="ARBA" id="ARBA00022723"/>
    </source>
</evidence>
<keyword evidence="3" id="KW-0677">Repeat</keyword>
<evidence type="ECO:0000256" key="7">
    <source>
        <dbReference type="PROSITE-ProRule" id="PRU00042"/>
    </source>
</evidence>
<keyword evidence="10" id="KW-1185">Reference proteome</keyword>
<comment type="subcellular location">
    <subcellularLocation>
        <location evidence="1">Nucleus</location>
    </subcellularLocation>
</comment>
<evidence type="ECO:0000256" key="6">
    <source>
        <dbReference type="ARBA" id="ARBA00023242"/>
    </source>
</evidence>
<dbReference type="Gene3D" id="3.30.160.60">
    <property type="entry name" value="Classic Zinc Finger"/>
    <property type="match status" value="2"/>
</dbReference>
<keyword evidence="2" id="KW-0479">Metal-binding</keyword>
<evidence type="ECO:0000256" key="1">
    <source>
        <dbReference type="ARBA" id="ARBA00004123"/>
    </source>
</evidence>
<dbReference type="InterPro" id="IPR050331">
    <property type="entry name" value="Zinc_finger"/>
</dbReference>
<dbReference type="Proteomes" id="UP001054837">
    <property type="component" value="Unassembled WGS sequence"/>
</dbReference>
<organism evidence="9 10">
    <name type="scientific">Caerostris darwini</name>
    <dbReference type="NCBI Taxonomy" id="1538125"/>
    <lineage>
        <taxon>Eukaryota</taxon>
        <taxon>Metazoa</taxon>
        <taxon>Ecdysozoa</taxon>
        <taxon>Arthropoda</taxon>
        <taxon>Chelicerata</taxon>
        <taxon>Arachnida</taxon>
        <taxon>Araneae</taxon>
        <taxon>Araneomorphae</taxon>
        <taxon>Entelegynae</taxon>
        <taxon>Araneoidea</taxon>
        <taxon>Araneidae</taxon>
        <taxon>Caerostris</taxon>
    </lineage>
</organism>
<dbReference type="EMBL" id="BPLQ01013093">
    <property type="protein sequence ID" value="GIY69748.1"/>
    <property type="molecule type" value="Genomic_DNA"/>
</dbReference>
<dbReference type="Pfam" id="PF00096">
    <property type="entry name" value="zf-C2H2"/>
    <property type="match status" value="1"/>
</dbReference>
<proteinExistence type="predicted"/>
<dbReference type="PANTHER" id="PTHR16515:SF66">
    <property type="entry name" value="C2H2-TYPE DOMAIN-CONTAINING PROTEIN"/>
    <property type="match status" value="1"/>
</dbReference>
<reference evidence="9 10" key="1">
    <citation type="submission" date="2021-06" db="EMBL/GenBank/DDBJ databases">
        <title>Caerostris darwini draft genome.</title>
        <authorList>
            <person name="Kono N."/>
            <person name="Arakawa K."/>
        </authorList>
    </citation>
    <scope>NUCLEOTIDE SEQUENCE [LARGE SCALE GENOMIC DNA]</scope>
</reference>
<dbReference type="InterPro" id="IPR013087">
    <property type="entry name" value="Znf_C2H2_type"/>
</dbReference>
<evidence type="ECO:0000256" key="3">
    <source>
        <dbReference type="ARBA" id="ARBA00022737"/>
    </source>
</evidence>
<evidence type="ECO:0000313" key="9">
    <source>
        <dbReference type="EMBL" id="GIY69748.1"/>
    </source>
</evidence>
<evidence type="ECO:0000256" key="4">
    <source>
        <dbReference type="ARBA" id="ARBA00022771"/>
    </source>
</evidence>
<keyword evidence="4 7" id="KW-0863">Zinc-finger</keyword>
<evidence type="ECO:0000259" key="8">
    <source>
        <dbReference type="PROSITE" id="PS50157"/>
    </source>
</evidence>